<dbReference type="RefSeq" id="WP_301212195.1">
    <property type="nucleotide sequence ID" value="NZ_JAROCF010000001.1"/>
</dbReference>
<keyword evidence="2" id="KW-1185">Reference proteome</keyword>
<dbReference type="Gene3D" id="3.30.460.40">
    <property type="match status" value="1"/>
</dbReference>
<reference evidence="1" key="1">
    <citation type="submission" date="2023-06" db="EMBL/GenBank/DDBJ databases">
        <title>MT1 and MT2 Draft Genomes of Novel Species.</title>
        <authorList>
            <person name="Venkateswaran K."/>
        </authorList>
    </citation>
    <scope>NUCLEOTIDE SEQUENCE</scope>
    <source>
        <strain evidence="1">F6_8S_P_1B</strain>
    </source>
</reference>
<accession>A0ABT8KF60</accession>
<protein>
    <submittedName>
        <fullName evidence="1">Nucleotidyltransferase family protein</fullName>
    </submittedName>
</protein>
<evidence type="ECO:0000313" key="1">
    <source>
        <dbReference type="EMBL" id="MDN4616086.1"/>
    </source>
</evidence>
<proteinExistence type="predicted"/>
<name>A0ABT8KF60_9MICO</name>
<sequence length="336" mass="36959">MTAPHAPAATRPAGRDASWRLAHALVADVCAGIGVEPIVIKGAVASAHGLRPHREAGDLDVLVPPHALDAIIARLQAQGWRLRARDHDELLFPSHAVTLFREGWPIDLDIHYRYLGLPPAPGSAYELVRRLSRPQLVDGVEVLAPLPAAHAVLVGLHCLRSPAVGRHAAELEQLVAAFDRVDAHRVDVHAIDVHAVIDAARDLGAVGPLRPLLARPDVLERVRDADRRETILTAPPSAAEDEWSLIASSERPHERRALQLHRATWSQRVRLIGRWLRPSLDDLYKNRDSVRRTGVRTAGLYLRRIFRGLTLLPLAVLGLMIDRPRVGDTALGPTDR</sequence>
<dbReference type="Pfam" id="PF14907">
    <property type="entry name" value="NTP_transf_5"/>
    <property type="match status" value="1"/>
</dbReference>
<gene>
    <name evidence="1" type="ORF">P5G50_16690</name>
</gene>
<dbReference type="InterPro" id="IPR039498">
    <property type="entry name" value="NTP_transf_5"/>
</dbReference>
<comment type="caution">
    <text evidence="1">The sequence shown here is derived from an EMBL/GenBank/DDBJ whole genome shotgun (WGS) entry which is preliminary data.</text>
</comment>
<dbReference type="Proteomes" id="UP001174208">
    <property type="component" value="Unassembled WGS sequence"/>
</dbReference>
<organism evidence="1 2">
    <name type="scientific">Leifsonia williamsii</name>
    <dbReference type="NCBI Taxonomy" id="3035919"/>
    <lineage>
        <taxon>Bacteria</taxon>
        <taxon>Bacillati</taxon>
        <taxon>Actinomycetota</taxon>
        <taxon>Actinomycetes</taxon>
        <taxon>Micrococcales</taxon>
        <taxon>Microbacteriaceae</taxon>
        <taxon>Leifsonia</taxon>
    </lineage>
</organism>
<evidence type="ECO:0000313" key="2">
    <source>
        <dbReference type="Proteomes" id="UP001174208"/>
    </source>
</evidence>
<dbReference type="EMBL" id="JAROCF010000001">
    <property type="protein sequence ID" value="MDN4616086.1"/>
    <property type="molecule type" value="Genomic_DNA"/>
</dbReference>